<reference evidence="5" key="1">
    <citation type="submission" date="2007-07" db="EMBL/GenBank/DDBJ databases">
        <title>PCAP assembly of the Caenorhabditis remanei genome.</title>
        <authorList>
            <consortium name="The Caenorhabditis remanei Sequencing Consortium"/>
            <person name="Wilson R.K."/>
        </authorList>
    </citation>
    <scope>NUCLEOTIDE SEQUENCE [LARGE SCALE GENOMIC DNA]</scope>
    <source>
        <strain evidence="5">PB4641</strain>
    </source>
</reference>
<name>E3N7T8_CAERE</name>
<dbReference type="GO" id="GO:0051301">
    <property type="term" value="P:cell division"/>
    <property type="evidence" value="ECO:0007669"/>
    <property type="project" value="UniProtKB-KW"/>
</dbReference>
<evidence type="ECO:0000313" key="5">
    <source>
        <dbReference type="EMBL" id="EFO89164.1"/>
    </source>
</evidence>
<sequence>MKAPRPVYRRAYLNLDSLFGHVYSNLTGEPLTPTKVATFYLLRILFQTHFGLRHKPSFYGLFHYLEKQKLFHWLYALMSSNTELTYKDYRLVTRMAFGEDREINQNFYASMEQLGSSLADINFGIEDEFYTNTYAKDPNLRWDDMDHDLVALETQDDLHFTSNFSFVYRWLKGILAQYTKTSNGDLFKLNRKMRQWILAEENNPSPIENMGAVLPYVIDCSMRARKWTNETIFNVQKDPTHTMPFDDIFNYVRIVQKRHPDVIEAFLLEAIIHIQMKDGSRGMKALKSYFELSMFELNSNMVHCMKTYRLGVPNFAPLMYSPILQARICRLFGDYPTAHVYTANKYFGRAAIALDEALILAEGTTLLGIKALIRRRMATMMMCQGRYREAQELLDYCFEEVLRHGTFIEKACLYMTAARTARFLGKDPRDFLRMARTLVHGKWPGMEKLIFSELSFLHKPDGLMPNTNRLSQVCEQFGKLTDDHPGKCDWLLL</sequence>
<keyword evidence="2" id="KW-0498">Mitosis</keyword>
<keyword evidence="3" id="KW-0833">Ubl conjugation pathway</keyword>
<dbReference type="EMBL" id="DS268551">
    <property type="protein sequence ID" value="EFO89164.1"/>
    <property type="molecule type" value="Genomic_DNA"/>
</dbReference>
<dbReference type="OrthoDB" id="5773922at2759"/>
<evidence type="ECO:0000256" key="3">
    <source>
        <dbReference type="ARBA" id="ARBA00022786"/>
    </source>
</evidence>
<dbReference type="HOGENOM" id="CLU_553473_0_0_1"/>
<protein>
    <submittedName>
        <fullName evidence="5">Uncharacterized protein</fullName>
    </submittedName>
</protein>
<dbReference type="eggNOG" id="ENOG502S8D6">
    <property type="taxonomic scope" value="Eukaryota"/>
</dbReference>
<evidence type="ECO:0000313" key="6">
    <source>
        <dbReference type="Proteomes" id="UP000008281"/>
    </source>
</evidence>
<dbReference type="PANTHER" id="PTHR12830:SF9">
    <property type="entry name" value="ANAPHASE-PROMOTING COMPLEX SUBUNIT 5"/>
    <property type="match status" value="1"/>
</dbReference>
<organism evidence="6">
    <name type="scientific">Caenorhabditis remanei</name>
    <name type="common">Caenorhabditis vulgaris</name>
    <dbReference type="NCBI Taxonomy" id="31234"/>
    <lineage>
        <taxon>Eukaryota</taxon>
        <taxon>Metazoa</taxon>
        <taxon>Ecdysozoa</taxon>
        <taxon>Nematoda</taxon>
        <taxon>Chromadorea</taxon>
        <taxon>Rhabditida</taxon>
        <taxon>Rhabditina</taxon>
        <taxon>Rhabditomorpha</taxon>
        <taxon>Rhabditoidea</taxon>
        <taxon>Rhabditidae</taxon>
        <taxon>Peloderinae</taxon>
        <taxon>Caenorhabditis</taxon>
    </lineage>
</organism>
<dbReference type="STRING" id="31234.E3N7T8"/>
<proteinExistence type="predicted"/>
<gene>
    <name evidence="5" type="ORF">CRE_17501</name>
</gene>
<dbReference type="InterPro" id="IPR037679">
    <property type="entry name" value="Apc5"/>
</dbReference>
<accession>E3N7T8</accession>
<keyword evidence="6" id="KW-1185">Reference proteome</keyword>
<keyword evidence="4" id="KW-0131">Cell cycle</keyword>
<evidence type="ECO:0000256" key="2">
    <source>
        <dbReference type="ARBA" id="ARBA00022776"/>
    </source>
</evidence>
<evidence type="ECO:0000256" key="1">
    <source>
        <dbReference type="ARBA" id="ARBA00022618"/>
    </source>
</evidence>
<dbReference type="InParanoid" id="E3N7T8"/>
<dbReference type="GO" id="GO:0070979">
    <property type="term" value="P:protein K11-linked ubiquitination"/>
    <property type="evidence" value="ECO:0007669"/>
    <property type="project" value="TreeGrafter"/>
</dbReference>
<dbReference type="GO" id="GO:0031145">
    <property type="term" value="P:anaphase-promoting complex-dependent catabolic process"/>
    <property type="evidence" value="ECO:0007669"/>
    <property type="project" value="TreeGrafter"/>
</dbReference>
<dbReference type="Proteomes" id="UP000008281">
    <property type="component" value="Unassembled WGS sequence"/>
</dbReference>
<dbReference type="GO" id="GO:0005680">
    <property type="term" value="C:anaphase-promoting complex"/>
    <property type="evidence" value="ECO:0007669"/>
    <property type="project" value="InterPro"/>
</dbReference>
<dbReference type="PANTHER" id="PTHR12830">
    <property type="entry name" value="ANAPHASE-PROMOTING COMPLEX SUBUNIT 5"/>
    <property type="match status" value="1"/>
</dbReference>
<dbReference type="GO" id="GO:0045842">
    <property type="term" value="P:positive regulation of mitotic metaphase/anaphase transition"/>
    <property type="evidence" value="ECO:0007669"/>
    <property type="project" value="TreeGrafter"/>
</dbReference>
<evidence type="ECO:0000256" key="4">
    <source>
        <dbReference type="ARBA" id="ARBA00023306"/>
    </source>
</evidence>
<dbReference type="AlphaFoldDB" id="E3N7T8"/>
<keyword evidence="1" id="KW-0132">Cell division</keyword>